<reference evidence="1 2" key="1">
    <citation type="journal article" date="2021" name="Elife">
        <title>Chloroplast acquisition without the gene transfer in kleptoplastic sea slugs, Plakobranchus ocellatus.</title>
        <authorList>
            <person name="Maeda T."/>
            <person name="Takahashi S."/>
            <person name="Yoshida T."/>
            <person name="Shimamura S."/>
            <person name="Takaki Y."/>
            <person name="Nagai Y."/>
            <person name="Toyoda A."/>
            <person name="Suzuki Y."/>
            <person name="Arimoto A."/>
            <person name="Ishii H."/>
            <person name="Satoh N."/>
            <person name="Nishiyama T."/>
            <person name="Hasebe M."/>
            <person name="Maruyama T."/>
            <person name="Minagawa J."/>
            <person name="Obokata J."/>
            <person name="Shigenobu S."/>
        </authorList>
    </citation>
    <scope>NUCLEOTIDE SEQUENCE [LARGE SCALE GENOMIC DNA]</scope>
</reference>
<dbReference type="Proteomes" id="UP000735302">
    <property type="component" value="Unassembled WGS sequence"/>
</dbReference>
<dbReference type="EMBL" id="BLXT01005191">
    <property type="protein sequence ID" value="GFO20675.1"/>
    <property type="molecule type" value="Genomic_DNA"/>
</dbReference>
<comment type="caution">
    <text evidence="1">The sequence shown here is derived from an EMBL/GenBank/DDBJ whole genome shotgun (WGS) entry which is preliminary data.</text>
</comment>
<gene>
    <name evidence="1" type="ORF">PoB_004718000</name>
</gene>
<name>A0AAV4BML7_9GAST</name>
<protein>
    <submittedName>
        <fullName evidence="1">Uncharacterized protein</fullName>
    </submittedName>
</protein>
<proteinExistence type="predicted"/>
<accession>A0AAV4BML7</accession>
<organism evidence="1 2">
    <name type="scientific">Plakobranchus ocellatus</name>
    <dbReference type="NCBI Taxonomy" id="259542"/>
    <lineage>
        <taxon>Eukaryota</taxon>
        <taxon>Metazoa</taxon>
        <taxon>Spiralia</taxon>
        <taxon>Lophotrochozoa</taxon>
        <taxon>Mollusca</taxon>
        <taxon>Gastropoda</taxon>
        <taxon>Heterobranchia</taxon>
        <taxon>Euthyneura</taxon>
        <taxon>Panpulmonata</taxon>
        <taxon>Sacoglossa</taxon>
        <taxon>Placobranchoidea</taxon>
        <taxon>Plakobranchidae</taxon>
        <taxon>Plakobranchus</taxon>
    </lineage>
</organism>
<dbReference type="AlphaFoldDB" id="A0AAV4BML7"/>
<evidence type="ECO:0000313" key="1">
    <source>
        <dbReference type="EMBL" id="GFO20675.1"/>
    </source>
</evidence>
<keyword evidence="2" id="KW-1185">Reference proteome</keyword>
<evidence type="ECO:0000313" key="2">
    <source>
        <dbReference type="Proteomes" id="UP000735302"/>
    </source>
</evidence>
<sequence length="76" mass="8618">MLVVSGTYGRKVSGRDCYQLRHHSALHWLWRVFEPSLVPVNNKVISGFQAIRRAKSPVAGLEPATEESLQISERTR</sequence>